<dbReference type="STRING" id="1477437.SAMN05444682_11532"/>
<dbReference type="RefSeq" id="WP_090631903.1">
    <property type="nucleotide sequence ID" value="NZ_FOQO01000015.1"/>
</dbReference>
<organism evidence="1 2">
    <name type="scientific">Parapedobacter indicus</name>
    <dbReference type="NCBI Taxonomy" id="1477437"/>
    <lineage>
        <taxon>Bacteria</taxon>
        <taxon>Pseudomonadati</taxon>
        <taxon>Bacteroidota</taxon>
        <taxon>Sphingobacteriia</taxon>
        <taxon>Sphingobacteriales</taxon>
        <taxon>Sphingobacteriaceae</taxon>
        <taxon>Parapedobacter</taxon>
    </lineage>
</organism>
<dbReference type="Gene3D" id="1.20.1260.10">
    <property type="match status" value="1"/>
</dbReference>
<accession>A0A1I3US95</accession>
<gene>
    <name evidence="1" type="ORF">SAMN05444682_11532</name>
</gene>
<sequence length="161" mass="18086">MENLKTTTECLQDLVAFHSERINGYQALLNRLTADEHHLTTLFEAFIKQSIKMKLELLDMGVQCGLEETQLTASGQFGLAWSVVKAVFSSRMPSYALDKCRSGENALLIAYHSVEGTDGLQPSLRALVNQQKREVIAARDWISHFERFCSHSVRQQLAAVS</sequence>
<evidence type="ECO:0008006" key="3">
    <source>
        <dbReference type="Google" id="ProtNLM"/>
    </source>
</evidence>
<protein>
    <recommendedName>
        <fullName evidence="3">DUF2383 domain-containing protein</fullName>
    </recommendedName>
</protein>
<proteinExistence type="predicted"/>
<reference evidence="1 2" key="1">
    <citation type="submission" date="2016-10" db="EMBL/GenBank/DDBJ databases">
        <authorList>
            <person name="de Groot N.N."/>
        </authorList>
    </citation>
    <scope>NUCLEOTIDE SEQUENCE [LARGE SCALE GENOMIC DNA]</scope>
    <source>
        <strain evidence="1 2">RK1</strain>
    </source>
</reference>
<evidence type="ECO:0000313" key="1">
    <source>
        <dbReference type="EMBL" id="SFJ85633.1"/>
    </source>
</evidence>
<dbReference type="AlphaFoldDB" id="A0A1I3US95"/>
<dbReference type="OrthoDB" id="793473at2"/>
<keyword evidence="2" id="KW-1185">Reference proteome</keyword>
<name>A0A1I3US95_9SPHI</name>
<dbReference type="Proteomes" id="UP000198670">
    <property type="component" value="Unassembled WGS sequence"/>
</dbReference>
<dbReference type="InterPro" id="IPR012347">
    <property type="entry name" value="Ferritin-like"/>
</dbReference>
<dbReference type="EMBL" id="FOQO01000015">
    <property type="protein sequence ID" value="SFJ85633.1"/>
    <property type="molecule type" value="Genomic_DNA"/>
</dbReference>
<evidence type="ECO:0000313" key="2">
    <source>
        <dbReference type="Proteomes" id="UP000198670"/>
    </source>
</evidence>